<evidence type="ECO:0000256" key="5">
    <source>
        <dbReference type="ARBA" id="ARBA00022723"/>
    </source>
</evidence>
<keyword evidence="13" id="KW-1185">Reference proteome</keyword>
<evidence type="ECO:0000313" key="12">
    <source>
        <dbReference type="EMBL" id="ADY56029.1"/>
    </source>
</evidence>
<organism evidence="12 13">
    <name type="scientific">Syntrophobotulus glycolicus (strain DSM 8271 / FlGlyR)</name>
    <dbReference type="NCBI Taxonomy" id="645991"/>
    <lineage>
        <taxon>Bacteria</taxon>
        <taxon>Bacillati</taxon>
        <taxon>Bacillota</taxon>
        <taxon>Clostridia</taxon>
        <taxon>Eubacteriales</taxon>
        <taxon>Desulfitobacteriaceae</taxon>
        <taxon>Syntrophobotulus</taxon>
    </lineage>
</organism>
<keyword evidence="2 9" id="KW-0808">Transferase</keyword>
<feature type="domain" description="tRNA nucleotidyltransferase/poly(A) polymerase RNA and SrmB- binding" evidence="11">
    <location>
        <begin position="156"/>
        <end position="215"/>
    </location>
</feature>
<dbReference type="Pfam" id="PF01743">
    <property type="entry name" value="PolyA_pol"/>
    <property type="match status" value="2"/>
</dbReference>
<accession>F0SYZ2</accession>
<dbReference type="InterPro" id="IPR002646">
    <property type="entry name" value="PolA_pol_head_dom"/>
</dbReference>
<sequence>MIKMSDFQRDVLHILQNVSDTWIVGGAVRDQILGLAARDLDLVTMLDPVSVRSVLEKHRYKVHHIGIPFGTLTVFQDEQRIDIIHTDDLETDAQRRDFTINCIYQNSKTGEIFDPFQGREDLEKRQIKTCGRAEDRFTEDPVRILRMIRFAHRQAFTIEENTWKSARASLALLEKAAPERTTGELVQILLADRVVDGVRLLDELGYWDRFIPELTRLKGLVQNQYHSLDVWEHTMAVLQALPSDLLMRLAGLFHDLGKWGTASRECTLRGVLRKGAAGFFVDQFKIIGTRGDKEPGRQLKHLVGQGITILGARLDNDQDTVQLKKVLSEEEDLPRGLQLLPNGKRHFLNHESESALILKKILKRYHFAMYFPGAGQKREEELLFIVASHLKGTLTFRPELRKIKSRLSFQTRAASLVWEICWDNRQFHLQLIQNFLLLWKADYYAGKTHTGEEEETFEEIIRQITQIALWQAENIDKIDWQIFYPFIQNKQLTGRRIGEFKNIVLREMMVEKRSILQEPFLQQLYAKYANKFI</sequence>
<dbReference type="InterPro" id="IPR032828">
    <property type="entry name" value="PolyA_RNA-bd"/>
</dbReference>
<dbReference type="CDD" id="cd00077">
    <property type="entry name" value="HDc"/>
    <property type="match status" value="1"/>
</dbReference>
<dbReference type="GO" id="GO:0046872">
    <property type="term" value="F:metal ion binding"/>
    <property type="evidence" value="ECO:0007669"/>
    <property type="project" value="UniProtKB-KW"/>
</dbReference>
<dbReference type="EC" id="2.7.7.72" evidence="12"/>
<evidence type="ECO:0000259" key="11">
    <source>
        <dbReference type="Pfam" id="PF12627"/>
    </source>
</evidence>
<dbReference type="GO" id="GO:0008033">
    <property type="term" value="P:tRNA processing"/>
    <property type="evidence" value="ECO:0007669"/>
    <property type="project" value="UniProtKB-KW"/>
</dbReference>
<dbReference type="STRING" id="645991.Sgly_1732"/>
<dbReference type="KEGG" id="sgy:Sgly_1732"/>
<keyword evidence="8 9" id="KW-0694">RNA-binding</keyword>
<keyword evidence="6" id="KW-0547">Nucleotide-binding</keyword>
<evidence type="ECO:0000256" key="7">
    <source>
        <dbReference type="ARBA" id="ARBA00022842"/>
    </source>
</evidence>
<comment type="similarity">
    <text evidence="9">Belongs to the tRNA nucleotidyltransferase/poly(A) polymerase family.</text>
</comment>
<dbReference type="CDD" id="cd05398">
    <property type="entry name" value="NT_ClassII-CCAase"/>
    <property type="match status" value="1"/>
</dbReference>
<dbReference type="SUPFAM" id="SSF81891">
    <property type="entry name" value="Poly A polymerase C-terminal region-like"/>
    <property type="match status" value="1"/>
</dbReference>
<reference evidence="13" key="2">
    <citation type="submission" date="2011-02" db="EMBL/GenBank/DDBJ databases">
        <title>The complete genome of Syntrophobotulus glycolicus DSM 8271.</title>
        <authorList>
            <person name="Lucas S."/>
            <person name="Copeland A."/>
            <person name="Lapidus A."/>
            <person name="Bruce D."/>
            <person name="Goodwin L."/>
            <person name="Pitluck S."/>
            <person name="Kyrpides N."/>
            <person name="Mavromatis K."/>
            <person name="Pagani I."/>
            <person name="Ivanova N."/>
            <person name="Mikhailova N."/>
            <person name="Chertkov O."/>
            <person name="Held B."/>
            <person name="Detter J.C."/>
            <person name="Tapia R."/>
            <person name="Han C."/>
            <person name="Land M."/>
            <person name="Hauser L."/>
            <person name="Markowitz V."/>
            <person name="Cheng J.-F."/>
            <person name="Hugenholtz P."/>
            <person name="Woyke T."/>
            <person name="Wu D."/>
            <person name="Spring S."/>
            <person name="Schroeder M."/>
            <person name="Brambilla E."/>
            <person name="Klenk H.-P."/>
            <person name="Eisen J.A."/>
        </authorList>
    </citation>
    <scope>NUCLEOTIDE SEQUENCE [LARGE SCALE GENOMIC DNA]</scope>
    <source>
        <strain evidence="13">DSM 8271 / FlGlyR</strain>
    </source>
</reference>
<evidence type="ECO:0000256" key="2">
    <source>
        <dbReference type="ARBA" id="ARBA00022679"/>
    </source>
</evidence>
<dbReference type="InterPro" id="IPR043519">
    <property type="entry name" value="NT_sf"/>
</dbReference>
<keyword evidence="7" id="KW-0460">Magnesium</keyword>
<gene>
    <name evidence="12" type="ordered locus">Sgly_1732</name>
</gene>
<dbReference type="GO" id="GO:0004810">
    <property type="term" value="F:CCA tRNA nucleotidyltransferase activity"/>
    <property type="evidence" value="ECO:0007669"/>
    <property type="project" value="UniProtKB-EC"/>
</dbReference>
<dbReference type="Gene3D" id="1.10.3090.10">
    <property type="entry name" value="cca-adding enzyme, domain 2"/>
    <property type="match status" value="1"/>
</dbReference>
<evidence type="ECO:0000256" key="9">
    <source>
        <dbReference type="RuleBase" id="RU003953"/>
    </source>
</evidence>
<dbReference type="HOGENOM" id="CLU_015961_3_1_9"/>
<dbReference type="PANTHER" id="PTHR47545">
    <property type="entry name" value="MULTIFUNCTIONAL CCA PROTEIN"/>
    <property type="match status" value="1"/>
</dbReference>
<evidence type="ECO:0000313" key="13">
    <source>
        <dbReference type="Proteomes" id="UP000007488"/>
    </source>
</evidence>
<dbReference type="EMBL" id="CP002547">
    <property type="protein sequence ID" value="ADY56029.1"/>
    <property type="molecule type" value="Genomic_DNA"/>
</dbReference>
<dbReference type="Proteomes" id="UP000007488">
    <property type="component" value="Chromosome"/>
</dbReference>
<protein>
    <submittedName>
        <fullName evidence="12">tRNA cytidylyltransferase</fullName>
        <ecNumber evidence="12">2.7.7.72</ecNumber>
    </submittedName>
</protein>
<dbReference type="GO" id="GO:0000166">
    <property type="term" value="F:nucleotide binding"/>
    <property type="evidence" value="ECO:0007669"/>
    <property type="project" value="UniProtKB-KW"/>
</dbReference>
<dbReference type="Pfam" id="PF12627">
    <property type="entry name" value="PolyA_pol_RNAbd"/>
    <property type="match status" value="1"/>
</dbReference>
<evidence type="ECO:0000256" key="6">
    <source>
        <dbReference type="ARBA" id="ARBA00022741"/>
    </source>
</evidence>
<name>F0SYZ2_SYNGF</name>
<dbReference type="GO" id="GO:0003723">
    <property type="term" value="F:RNA binding"/>
    <property type="evidence" value="ECO:0007669"/>
    <property type="project" value="UniProtKB-KW"/>
</dbReference>
<dbReference type="OrthoDB" id="9805698at2"/>
<dbReference type="InterPro" id="IPR003607">
    <property type="entry name" value="HD/PDEase_dom"/>
</dbReference>
<evidence type="ECO:0000256" key="4">
    <source>
        <dbReference type="ARBA" id="ARBA00022695"/>
    </source>
</evidence>
<dbReference type="AlphaFoldDB" id="F0SYZ2"/>
<comment type="cofactor">
    <cofactor evidence="1">
        <name>Mg(2+)</name>
        <dbReference type="ChEBI" id="CHEBI:18420"/>
    </cofactor>
</comment>
<evidence type="ECO:0000256" key="8">
    <source>
        <dbReference type="ARBA" id="ARBA00022884"/>
    </source>
</evidence>
<feature type="domain" description="Poly A polymerase head" evidence="10">
    <location>
        <begin position="86"/>
        <end position="127"/>
    </location>
</feature>
<dbReference type="SUPFAM" id="SSF81301">
    <property type="entry name" value="Nucleotidyltransferase"/>
    <property type="match status" value="1"/>
</dbReference>
<evidence type="ECO:0000256" key="3">
    <source>
        <dbReference type="ARBA" id="ARBA00022694"/>
    </source>
</evidence>
<dbReference type="Gene3D" id="3.30.460.10">
    <property type="entry name" value="Beta Polymerase, domain 2"/>
    <property type="match status" value="1"/>
</dbReference>
<keyword evidence="3" id="KW-0819">tRNA processing</keyword>
<keyword evidence="4 12" id="KW-0548">Nucleotidyltransferase</keyword>
<keyword evidence="5" id="KW-0479">Metal-binding</keyword>
<dbReference type="eggNOG" id="COG0617">
    <property type="taxonomic scope" value="Bacteria"/>
</dbReference>
<feature type="domain" description="Poly A polymerase head" evidence="10">
    <location>
        <begin position="22"/>
        <end position="83"/>
    </location>
</feature>
<proteinExistence type="inferred from homology"/>
<dbReference type="InterPro" id="IPR050124">
    <property type="entry name" value="tRNA_CCA-adding_enzyme"/>
</dbReference>
<evidence type="ECO:0000259" key="10">
    <source>
        <dbReference type="Pfam" id="PF01743"/>
    </source>
</evidence>
<evidence type="ECO:0000256" key="1">
    <source>
        <dbReference type="ARBA" id="ARBA00001946"/>
    </source>
</evidence>
<reference evidence="12 13" key="1">
    <citation type="journal article" date="2011" name="Stand. Genomic Sci.">
        <title>Complete genome sequence of Syntrophobotulus glycolicus type strain (FlGlyR).</title>
        <authorList>
            <person name="Han C."/>
            <person name="Mwirichia R."/>
            <person name="Chertkov O."/>
            <person name="Held B."/>
            <person name="Lapidus A."/>
            <person name="Nolan M."/>
            <person name="Lucas S."/>
            <person name="Hammon N."/>
            <person name="Deshpande S."/>
            <person name="Cheng J.F."/>
            <person name="Tapia R."/>
            <person name="Goodwin L."/>
            <person name="Pitluck S."/>
            <person name="Huntemann M."/>
            <person name="Liolios K."/>
            <person name="Ivanova N."/>
            <person name="Pagani I."/>
            <person name="Mavromatis K."/>
            <person name="Ovchinikova G."/>
            <person name="Pati A."/>
            <person name="Chen A."/>
            <person name="Palaniappan K."/>
            <person name="Land M."/>
            <person name="Hauser L."/>
            <person name="Brambilla E.M."/>
            <person name="Rohde M."/>
            <person name="Spring S."/>
            <person name="Sikorski J."/>
            <person name="Goker M."/>
            <person name="Woyke T."/>
            <person name="Bristow J."/>
            <person name="Eisen J.A."/>
            <person name="Markowitz V."/>
            <person name="Hugenholtz P."/>
            <person name="Kyrpides N.C."/>
            <person name="Klenk H.P."/>
            <person name="Detter J.C."/>
        </authorList>
    </citation>
    <scope>NUCLEOTIDE SEQUENCE [LARGE SCALE GENOMIC DNA]</scope>
    <source>
        <strain evidence="13">DSM 8271 / FlGlyR</strain>
    </source>
</reference>